<comment type="caution">
    <text evidence="1">The sequence shown here is derived from an EMBL/GenBank/DDBJ whole genome shotgun (WGS) entry which is preliminary data.</text>
</comment>
<organism evidence="1 2">
    <name type="scientific">Ambrosiozyma monospora</name>
    <name type="common">Yeast</name>
    <name type="synonym">Endomycopsis monosporus</name>
    <dbReference type="NCBI Taxonomy" id="43982"/>
    <lineage>
        <taxon>Eukaryota</taxon>
        <taxon>Fungi</taxon>
        <taxon>Dikarya</taxon>
        <taxon>Ascomycota</taxon>
        <taxon>Saccharomycotina</taxon>
        <taxon>Pichiomycetes</taxon>
        <taxon>Pichiales</taxon>
        <taxon>Pichiaceae</taxon>
        <taxon>Ambrosiozyma</taxon>
    </lineage>
</organism>
<name>A0ACB5TGX3_AMBMO</name>
<evidence type="ECO:0000313" key="2">
    <source>
        <dbReference type="Proteomes" id="UP001165064"/>
    </source>
</evidence>
<reference evidence="1" key="1">
    <citation type="submission" date="2023-04" db="EMBL/GenBank/DDBJ databases">
        <title>Ambrosiozyma monospora NBRC 10751.</title>
        <authorList>
            <person name="Ichikawa N."/>
            <person name="Sato H."/>
            <person name="Tonouchi N."/>
        </authorList>
    </citation>
    <scope>NUCLEOTIDE SEQUENCE</scope>
    <source>
        <strain evidence="1">NBRC 10751</strain>
    </source>
</reference>
<evidence type="ECO:0000313" key="1">
    <source>
        <dbReference type="EMBL" id="GME88114.1"/>
    </source>
</evidence>
<gene>
    <name evidence="1" type="ORF">Amon02_000831200</name>
</gene>
<dbReference type="Proteomes" id="UP001165064">
    <property type="component" value="Unassembled WGS sequence"/>
</dbReference>
<keyword evidence="2" id="KW-1185">Reference proteome</keyword>
<protein>
    <submittedName>
        <fullName evidence="1">Unnamed protein product</fullName>
    </submittedName>
</protein>
<proteinExistence type="predicted"/>
<accession>A0ACB5TGX3</accession>
<dbReference type="EMBL" id="BSXS01007265">
    <property type="protein sequence ID" value="GME88114.1"/>
    <property type="molecule type" value="Genomic_DNA"/>
</dbReference>
<sequence>MKVLVEDIMSLDRAEEYAEKLDKPEIWSQLGAAQLNGLRIPEAIQSYLKANDPSNYEHVIDIAEHAGKEEELVPYLLMARQTLREPKIDGAIINSYASLGKLSDIDRFLQLSNVADLDDIGDKLYENGNYEAAKSIYSNISNYSRLASTLVYLKDYQSAVDCARKASNVQVWKQVNQACIENKEFRLAQICGLNLIVHAEELEELVKQYEYNGYFSQLISLFENGLSLERAHMGMFTELAILYTKYEPEKTMEHLKLFWSRINIPKVITACESAHLWPELIFLYCHYEEWDNAALTVMERSETAFEHSSFKEIIVKVSNLEIYYKAINFYVNLHPSLLTDLLAVLIPRLDLPRVVRIFQKSDNLPLIKPFLISVH</sequence>